<proteinExistence type="predicted"/>
<evidence type="ECO:0000256" key="5">
    <source>
        <dbReference type="ARBA" id="ARBA00022556"/>
    </source>
</evidence>
<evidence type="ECO:0000256" key="4">
    <source>
        <dbReference type="ARBA" id="ARBA00022516"/>
    </source>
</evidence>
<evidence type="ECO:0000256" key="8">
    <source>
        <dbReference type="ARBA" id="ARBA00023098"/>
    </source>
</evidence>
<gene>
    <name evidence="11" type="primary">lpxB</name>
    <name evidence="11" type="ORF">ACFPFU_22595</name>
</gene>
<name>A0ABV9T7U9_9BACT</name>
<dbReference type="NCBIfam" id="TIGR00215">
    <property type="entry name" value="lpxB"/>
    <property type="match status" value="1"/>
</dbReference>
<dbReference type="EC" id="2.4.1.182" evidence="2 10"/>
<organism evidence="11 12">
    <name type="scientific">Negadavirga shengliensis</name>
    <dbReference type="NCBI Taxonomy" id="1389218"/>
    <lineage>
        <taxon>Bacteria</taxon>
        <taxon>Pseudomonadati</taxon>
        <taxon>Bacteroidota</taxon>
        <taxon>Cytophagia</taxon>
        <taxon>Cytophagales</taxon>
        <taxon>Cyclobacteriaceae</taxon>
        <taxon>Negadavirga</taxon>
    </lineage>
</organism>
<protein>
    <recommendedName>
        <fullName evidence="3 10">Lipid-A-disaccharide synthase</fullName>
        <ecNumber evidence="2 10">2.4.1.182</ecNumber>
    </recommendedName>
</protein>
<evidence type="ECO:0000256" key="9">
    <source>
        <dbReference type="ARBA" id="ARBA00048975"/>
    </source>
</evidence>
<dbReference type="Pfam" id="PF02684">
    <property type="entry name" value="LpxB"/>
    <property type="match status" value="1"/>
</dbReference>
<evidence type="ECO:0000256" key="7">
    <source>
        <dbReference type="ARBA" id="ARBA00022679"/>
    </source>
</evidence>
<evidence type="ECO:0000313" key="11">
    <source>
        <dbReference type="EMBL" id="MFC4874511.1"/>
    </source>
</evidence>
<dbReference type="GO" id="GO:0008915">
    <property type="term" value="F:lipid-A-disaccharide synthase activity"/>
    <property type="evidence" value="ECO:0007669"/>
    <property type="project" value="UniProtKB-EC"/>
</dbReference>
<dbReference type="Proteomes" id="UP001595818">
    <property type="component" value="Unassembled WGS sequence"/>
</dbReference>
<keyword evidence="6 11" id="KW-0328">Glycosyltransferase</keyword>
<comment type="caution">
    <text evidence="11">The sequence shown here is derived from an EMBL/GenBank/DDBJ whole genome shotgun (WGS) entry which is preliminary data.</text>
</comment>
<dbReference type="PANTHER" id="PTHR30372:SF4">
    <property type="entry name" value="LIPID-A-DISACCHARIDE SYNTHASE, MITOCHONDRIAL-RELATED"/>
    <property type="match status" value="1"/>
</dbReference>
<keyword evidence="12" id="KW-1185">Reference proteome</keyword>
<keyword evidence="8" id="KW-0443">Lipid metabolism</keyword>
<dbReference type="RefSeq" id="WP_377068426.1">
    <property type="nucleotide sequence ID" value="NZ_JBHSJJ010000018.1"/>
</dbReference>
<evidence type="ECO:0000256" key="10">
    <source>
        <dbReference type="NCBIfam" id="TIGR00215"/>
    </source>
</evidence>
<accession>A0ABV9T7U9</accession>
<dbReference type="EMBL" id="JBHSJJ010000018">
    <property type="protein sequence ID" value="MFC4874511.1"/>
    <property type="molecule type" value="Genomic_DNA"/>
</dbReference>
<evidence type="ECO:0000256" key="2">
    <source>
        <dbReference type="ARBA" id="ARBA00012687"/>
    </source>
</evidence>
<evidence type="ECO:0000256" key="6">
    <source>
        <dbReference type="ARBA" id="ARBA00022676"/>
    </source>
</evidence>
<evidence type="ECO:0000256" key="1">
    <source>
        <dbReference type="ARBA" id="ARBA00002056"/>
    </source>
</evidence>
<comment type="function">
    <text evidence="1">Condensation of UDP-2,3-diacylglucosamine and 2,3-diacylglucosamine-1-phosphate to form lipid A disaccharide, a precursor of lipid A, a phosphorylated glycolipid that anchors the lipopolysaccharide to the outer membrane of the cell.</text>
</comment>
<dbReference type="InterPro" id="IPR003835">
    <property type="entry name" value="Glyco_trans_19"/>
</dbReference>
<evidence type="ECO:0000256" key="3">
    <source>
        <dbReference type="ARBA" id="ARBA00020902"/>
    </source>
</evidence>
<evidence type="ECO:0000313" key="12">
    <source>
        <dbReference type="Proteomes" id="UP001595818"/>
    </source>
</evidence>
<dbReference type="PANTHER" id="PTHR30372">
    <property type="entry name" value="LIPID-A-DISACCHARIDE SYNTHASE"/>
    <property type="match status" value="1"/>
</dbReference>
<keyword evidence="5" id="KW-0441">Lipid A biosynthesis</keyword>
<reference evidence="12" key="1">
    <citation type="journal article" date="2019" name="Int. J. Syst. Evol. Microbiol.">
        <title>The Global Catalogue of Microorganisms (GCM) 10K type strain sequencing project: providing services to taxonomists for standard genome sequencing and annotation.</title>
        <authorList>
            <consortium name="The Broad Institute Genomics Platform"/>
            <consortium name="The Broad Institute Genome Sequencing Center for Infectious Disease"/>
            <person name="Wu L."/>
            <person name="Ma J."/>
        </authorList>
    </citation>
    <scope>NUCLEOTIDE SEQUENCE [LARGE SCALE GENOMIC DNA]</scope>
    <source>
        <strain evidence="12">CGMCC 4.7466</strain>
    </source>
</reference>
<comment type="catalytic activity">
    <reaction evidence="9">
        <text>a lipid X + a UDP-2-N,3-O-bis[(3R)-3-hydroxyacyl]-alpha-D-glucosamine = a lipid A disaccharide + UDP + H(+)</text>
        <dbReference type="Rhea" id="RHEA:67828"/>
        <dbReference type="ChEBI" id="CHEBI:15378"/>
        <dbReference type="ChEBI" id="CHEBI:58223"/>
        <dbReference type="ChEBI" id="CHEBI:137748"/>
        <dbReference type="ChEBI" id="CHEBI:176338"/>
        <dbReference type="ChEBI" id="CHEBI:176343"/>
        <dbReference type="EC" id="2.4.1.182"/>
    </reaction>
</comment>
<dbReference type="SUPFAM" id="SSF53756">
    <property type="entry name" value="UDP-Glycosyltransferase/glycogen phosphorylase"/>
    <property type="match status" value="1"/>
</dbReference>
<keyword evidence="7 11" id="KW-0808">Transferase</keyword>
<sequence>MKIYIIAGERSGDLHASNLISALSRLDPSLEFRGMGGEYMEQSGCVLAAHYKEIALMGFVEVLLHFRRVLKYLNLIKKDITAFRPDAIVLVDFAGFNMKIARFAHDQHIPVHYYISPKVWAWNQKRAFKLKRYIDRLYAILPFEPDFFRKFDWEVDYVGNPLKDEIAKFKPNPDFLNRHQLGSKPIVALLPGSRKQEVEMMLKTMVALKERMDDVAFVVAAVSNLPDEVYLLARKASIPLVYNQTYDLLAYAKAAVVTSGTATLETALFGVPQLVVYRTSALSFYIARQLIKVPYISLVNLIAGREVVKELIQEDYRNEEVERELSLLINHEGRIQDVRAGYNEVEERIGHKKASQETARLIYTSLEKA</sequence>
<keyword evidence="4" id="KW-0444">Lipid biosynthesis</keyword>